<dbReference type="Proteomes" id="UP000053890">
    <property type="component" value="Unassembled WGS sequence"/>
</dbReference>
<proteinExistence type="predicted"/>
<dbReference type="GO" id="GO:0061640">
    <property type="term" value="P:cytoskeleton-dependent cytokinesis"/>
    <property type="evidence" value="ECO:0007669"/>
    <property type="project" value="InterPro"/>
</dbReference>
<dbReference type="AlphaFoldDB" id="A0A194S4L3"/>
<organism evidence="1 2">
    <name type="scientific">Rhodotorula graminis (strain WP1)</name>
    <dbReference type="NCBI Taxonomy" id="578459"/>
    <lineage>
        <taxon>Eukaryota</taxon>
        <taxon>Fungi</taxon>
        <taxon>Dikarya</taxon>
        <taxon>Basidiomycota</taxon>
        <taxon>Pucciniomycotina</taxon>
        <taxon>Microbotryomycetes</taxon>
        <taxon>Sporidiobolales</taxon>
        <taxon>Sporidiobolaceae</taxon>
        <taxon>Rhodotorula</taxon>
    </lineage>
</organism>
<accession>A0A194S4L3</accession>
<dbReference type="PANTHER" id="PTHR28360">
    <property type="entry name" value="DYNACTIN SUBUNIT 3"/>
    <property type="match status" value="1"/>
</dbReference>
<dbReference type="OrthoDB" id="16729at2759"/>
<dbReference type="Pfam" id="PF07426">
    <property type="entry name" value="Dynactin_p22"/>
    <property type="match status" value="1"/>
</dbReference>
<sequence length="227" mass="24681">MEHLQPPPQPISPALALDLRVRFLESLVAPSPSSSTPPPHSASPVARRISTLNTALDHALDAPASTDALRRFVRNCTSPYDLNAPLLSPALAVPAAPAPLSADTGGPASHAAQLALVLEAEHDLRTLERELRELQVLDDKDVAGAGKLGDLEPLRPALAQVQDDVKPVAATYAELETRTMALLQRYNDYISTMSELFVSWDDILTDAEAQLTRLERERRARDEYDIA</sequence>
<dbReference type="STRING" id="578459.A0A194S4L3"/>
<reference evidence="1 2" key="1">
    <citation type="journal article" date="2015" name="Front. Microbiol.">
        <title>Genome sequence of the plant growth promoting endophytic yeast Rhodotorula graminis WP1.</title>
        <authorList>
            <person name="Firrincieli A."/>
            <person name="Otillar R."/>
            <person name="Salamov A."/>
            <person name="Schmutz J."/>
            <person name="Khan Z."/>
            <person name="Redman R.S."/>
            <person name="Fleck N.D."/>
            <person name="Lindquist E."/>
            <person name="Grigoriev I.V."/>
            <person name="Doty S.L."/>
        </authorList>
    </citation>
    <scope>NUCLEOTIDE SEQUENCE [LARGE SCALE GENOMIC DNA]</scope>
    <source>
        <strain evidence="1 2">WP1</strain>
    </source>
</reference>
<keyword evidence="2" id="KW-1185">Reference proteome</keyword>
<dbReference type="InterPro" id="IPR009991">
    <property type="entry name" value="DCTN3"/>
</dbReference>
<dbReference type="GeneID" id="28976921"/>
<evidence type="ECO:0000313" key="2">
    <source>
        <dbReference type="Proteomes" id="UP000053890"/>
    </source>
</evidence>
<dbReference type="GO" id="GO:0005869">
    <property type="term" value="C:dynactin complex"/>
    <property type="evidence" value="ECO:0007669"/>
    <property type="project" value="InterPro"/>
</dbReference>
<evidence type="ECO:0000313" key="1">
    <source>
        <dbReference type="EMBL" id="KPV75678.1"/>
    </source>
</evidence>
<dbReference type="EMBL" id="KQ474077">
    <property type="protein sequence ID" value="KPV75678.1"/>
    <property type="molecule type" value="Genomic_DNA"/>
</dbReference>
<protein>
    <submittedName>
        <fullName evidence="1">Uncharacterized protein</fullName>
    </submittedName>
</protein>
<dbReference type="RefSeq" id="XP_018271727.1">
    <property type="nucleotide sequence ID" value="XM_018416473.1"/>
</dbReference>
<name>A0A194S4L3_RHOGW</name>
<gene>
    <name evidence="1" type="ORF">RHOBADRAFT_52715</name>
</gene>
<dbReference type="PANTHER" id="PTHR28360:SF1">
    <property type="entry name" value="DYNACTIN SUBUNIT 3"/>
    <property type="match status" value="1"/>
</dbReference>
<dbReference type="OMA" id="FVAWDDT"/>